<dbReference type="PROSITE" id="PS50977">
    <property type="entry name" value="HTH_TETR_2"/>
    <property type="match status" value="1"/>
</dbReference>
<dbReference type="PRINTS" id="PR00455">
    <property type="entry name" value="HTHTETR"/>
</dbReference>
<dbReference type="GO" id="GO:0000976">
    <property type="term" value="F:transcription cis-regulatory region binding"/>
    <property type="evidence" value="ECO:0007669"/>
    <property type="project" value="TreeGrafter"/>
</dbReference>
<feature type="DNA-binding region" description="H-T-H motif" evidence="4">
    <location>
        <begin position="32"/>
        <end position="51"/>
    </location>
</feature>
<dbReference type="PANTHER" id="PTHR30055:SF224">
    <property type="entry name" value="TRANSCRIPTIONAL REGULATOR TETR FAMILY"/>
    <property type="match status" value="1"/>
</dbReference>
<dbReference type="Pfam" id="PF00440">
    <property type="entry name" value="TetR_N"/>
    <property type="match status" value="1"/>
</dbReference>
<accession>A0A8J7K5W2</accession>
<dbReference type="Gene3D" id="1.10.357.10">
    <property type="entry name" value="Tetracycline Repressor, domain 2"/>
    <property type="match status" value="1"/>
</dbReference>
<dbReference type="RefSeq" id="WP_193951659.1">
    <property type="nucleotide sequence ID" value="NZ_JADEYS010000002.1"/>
</dbReference>
<dbReference type="GO" id="GO:0003700">
    <property type="term" value="F:DNA-binding transcription factor activity"/>
    <property type="evidence" value="ECO:0007669"/>
    <property type="project" value="TreeGrafter"/>
</dbReference>
<dbReference type="InterPro" id="IPR009057">
    <property type="entry name" value="Homeodomain-like_sf"/>
</dbReference>
<dbReference type="InterPro" id="IPR023772">
    <property type="entry name" value="DNA-bd_HTH_TetR-type_CS"/>
</dbReference>
<dbReference type="PROSITE" id="PS01081">
    <property type="entry name" value="HTH_TETR_1"/>
    <property type="match status" value="1"/>
</dbReference>
<evidence type="ECO:0000256" key="2">
    <source>
        <dbReference type="ARBA" id="ARBA00023125"/>
    </source>
</evidence>
<dbReference type="Proteomes" id="UP000640333">
    <property type="component" value="Unassembled WGS sequence"/>
</dbReference>
<dbReference type="FunFam" id="1.10.10.60:FF:000141">
    <property type="entry name" value="TetR family transcriptional regulator"/>
    <property type="match status" value="1"/>
</dbReference>
<gene>
    <name evidence="6" type="ORF">IOQ59_02375</name>
</gene>
<keyword evidence="2 4" id="KW-0238">DNA-binding</keyword>
<dbReference type="InterPro" id="IPR036271">
    <property type="entry name" value="Tet_transcr_reg_TetR-rel_C_sf"/>
</dbReference>
<keyword evidence="7" id="KW-1185">Reference proteome</keyword>
<evidence type="ECO:0000313" key="6">
    <source>
        <dbReference type="EMBL" id="MBE9396101.1"/>
    </source>
</evidence>
<keyword evidence="1" id="KW-0805">Transcription regulation</keyword>
<dbReference type="PANTHER" id="PTHR30055">
    <property type="entry name" value="HTH-TYPE TRANSCRIPTIONAL REGULATOR RUTR"/>
    <property type="match status" value="1"/>
</dbReference>
<evidence type="ECO:0000259" key="5">
    <source>
        <dbReference type="PROSITE" id="PS50977"/>
    </source>
</evidence>
<feature type="domain" description="HTH tetR-type" evidence="5">
    <location>
        <begin position="9"/>
        <end position="69"/>
    </location>
</feature>
<dbReference type="Pfam" id="PF14246">
    <property type="entry name" value="TetR_C_7"/>
    <property type="match status" value="1"/>
</dbReference>
<dbReference type="InterPro" id="IPR039536">
    <property type="entry name" value="TetR_C_Proteobacteria"/>
</dbReference>
<dbReference type="AlphaFoldDB" id="A0A8J7K5W2"/>
<proteinExistence type="predicted"/>
<evidence type="ECO:0000313" key="7">
    <source>
        <dbReference type="Proteomes" id="UP000640333"/>
    </source>
</evidence>
<evidence type="ECO:0000256" key="1">
    <source>
        <dbReference type="ARBA" id="ARBA00023015"/>
    </source>
</evidence>
<dbReference type="EMBL" id="JADEYS010000002">
    <property type="protein sequence ID" value="MBE9396101.1"/>
    <property type="molecule type" value="Genomic_DNA"/>
</dbReference>
<evidence type="ECO:0000256" key="3">
    <source>
        <dbReference type="ARBA" id="ARBA00023163"/>
    </source>
</evidence>
<dbReference type="InterPro" id="IPR050109">
    <property type="entry name" value="HTH-type_TetR-like_transc_reg"/>
</dbReference>
<dbReference type="SUPFAM" id="SSF48498">
    <property type="entry name" value="Tetracyclin repressor-like, C-terminal domain"/>
    <property type="match status" value="1"/>
</dbReference>
<dbReference type="InterPro" id="IPR001647">
    <property type="entry name" value="HTH_TetR"/>
</dbReference>
<name>A0A8J7K5W2_9GAMM</name>
<reference evidence="6" key="1">
    <citation type="submission" date="2020-10" db="EMBL/GenBank/DDBJ databases">
        <title>Bacterium isolated from coastal waters sediment.</title>
        <authorList>
            <person name="Chen R.-J."/>
            <person name="Lu D.-C."/>
            <person name="Zhu K.-L."/>
            <person name="Du Z.-J."/>
        </authorList>
    </citation>
    <scope>NUCLEOTIDE SEQUENCE</scope>
    <source>
        <strain evidence="6">N1Y112</strain>
    </source>
</reference>
<evidence type="ECO:0000256" key="4">
    <source>
        <dbReference type="PROSITE-ProRule" id="PRU00335"/>
    </source>
</evidence>
<comment type="caution">
    <text evidence="6">The sequence shown here is derived from an EMBL/GenBank/DDBJ whole genome shotgun (WGS) entry which is preliminary data.</text>
</comment>
<dbReference type="SUPFAM" id="SSF46689">
    <property type="entry name" value="Homeodomain-like"/>
    <property type="match status" value="1"/>
</dbReference>
<organism evidence="6 7">
    <name type="scientific">Pontibacterium sinense</name>
    <dbReference type="NCBI Taxonomy" id="2781979"/>
    <lineage>
        <taxon>Bacteria</taxon>
        <taxon>Pseudomonadati</taxon>
        <taxon>Pseudomonadota</taxon>
        <taxon>Gammaproteobacteria</taxon>
        <taxon>Oceanospirillales</taxon>
        <taxon>Oceanospirillaceae</taxon>
        <taxon>Pontibacterium</taxon>
    </lineage>
</organism>
<sequence length="206" mass="23339">MNTHLTLSERKRAAIVDAALREFREKGFQATSMDALSARAGVSKRTVYNHFPSKEALFQELVQQMFDFVSDHTVVGYSSEQTLADQLTRFAHSELTLFQSTRFQDLAKVLLVECVHSPELAEETRTRFEQQEKGLDNWVADAIADGRLKPVDASYAANQFIGVLKASLFWPQLLMNLPLPTEEQCTYIIDDSVKMFLSHHAIDPNT</sequence>
<keyword evidence="3" id="KW-0804">Transcription</keyword>
<dbReference type="Gene3D" id="1.10.10.60">
    <property type="entry name" value="Homeodomain-like"/>
    <property type="match status" value="1"/>
</dbReference>
<protein>
    <submittedName>
        <fullName evidence="6">TetR/AcrR family transcriptional regulator</fullName>
    </submittedName>
</protein>